<gene>
    <name evidence="2" type="primary">clpP</name>
    <name evidence="4" type="ORF">H1R13_04900</name>
</gene>
<dbReference type="InterPro" id="IPR023562">
    <property type="entry name" value="ClpP/TepA"/>
</dbReference>
<comment type="caution">
    <text evidence="2">Lacks conserved residue(s) required for the propagation of feature annotation.</text>
</comment>
<dbReference type="Gene3D" id="3.90.226.10">
    <property type="entry name" value="2-enoyl-CoA Hydratase, Chain A, domain 1"/>
    <property type="match status" value="1"/>
</dbReference>
<dbReference type="CDD" id="cd07017">
    <property type="entry name" value="S14_ClpP_2"/>
    <property type="match status" value="1"/>
</dbReference>
<comment type="catalytic activity">
    <reaction evidence="2">
        <text>Hydrolysis of proteins to small peptides in the presence of ATP and magnesium. alpha-casein is the usual test substrate. In the absence of ATP, only oligopeptides shorter than five residues are hydrolyzed (such as succinyl-Leu-Tyr-|-NHMec, and Leu-Tyr-Leu-|-Tyr-Trp, in which cleavage of the -Tyr-|-Leu- and -Tyr-|-Trp bonds also occurs).</text>
        <dbReference type="EC" id="3.4.21.92"/>
    </reaction>
</comment>
<evidence type="ECO:0000256" key="3">
    <source>
        <dbReference type="RuleBase" id="RU003567"/>
    </source>
</evidence>
<keyword evidence="2" id="KW-0963">Cytoplasm</keyword>
<dbReference type="Proteomes" id="UP000517694">
    <property type="component" value="Unassembled WGS sequence"/>
</dbReference>
<name>A0A7X1LQE4_9ACTN</name>
<dbReference type="GO" id="GO:0051117">
    <property type="term" value="F:ATPase binding"/>
    <property type="evidence" value="ECO:0007669"/>
    <property type="project" value="TreeGrafter"/>
</dbReference>
<dbReference type="PANTHER" id="PTHR10381">
    <property type="entry name" value="ATP-DEPENDENT CLP PROTEASE PROTEOLYTIC SUBUNIT"/>
    <property type="match status" value="1"/>
</dbReference>
<evidence type="ECO:0000313" key="5">
    <source>
        <dbReference type="Proteomes" id="UP000517694"/>
    </source>
</evidence>
<keyword evidence="2 4" id="KW-0645">Protease</keyword>
<comment type="similarity">
    <text evidence="1 2 3">Belongs to the peptidase S14 family.</text>
</comment>
<dbReference type="AlphaFoldDB" id="A0A7X1LQE4"/>
<proteinExistence type="inferred from homology"/>
<feature type="active site" description="Nucleophile" evidence="2">
    <location>
        <position position="114"/>
    </location>
</feature>
<dbReference type="EMBL" id="JACMHY010000002">
    <property type="protein sequence ID" value="MBC2864356.1"/>
    <property type="molecule type" value="Genomic_DNA"/>
</dbReference>
<dbReference type="PANTHER" id="PTHR10381:SF26">
    <property type="entry name" value="ATP-DEPENDENT CLP PROTEASE PROTEOLYTIC SUBUNIT-LIKE-RELATED"/>
    <property type="match status" value="1"/>
</dbReference>
<dbReference type="SUPFAM" id="SSF52096">
    <property type="entry name" value="ClpP/crotonase"/>
    <property type="match status" value="1"/>
</dbReference>
<dbReference type="GO" id="GO:0004252">
    <property type="term" value="F:serine-type endopeptidase activity"/>
    <property type="evidence" value="ECO:0007669"/>
    <property type="project" value="UniProtKB-UniRule"/>
</dbReference>
<dbReference type="GO" id="GO:0004176">
    <property type="term" value="F:ATP-dependent peptidase activity"/>
    <property type="evidence" value="ECO:0007669"/>
    <property type="project" value="InterPro"/>
</dbReference>
<dbReference type="GO" id="GO:0006515">
    <property type="term" value="P:protein quality control for misfolded or incompletely synthesized proteins"/>
    <property type="evidence" value="ECO:0007669"/>
    <property type="project" value="TreeGrafter"/>
</dbReference>
<dbReference type="InterPro" id="IPR001907">
    <property type="entry name" value="ClpP"/>
</dbReference>
<comment type="function">
    <text evidence="2">Cleaves peptides in various proteins in a process that requires ATP hydrolysis. Has a chymotrypsin-like activity. Plays a major role in the degradation of misfolded proteins.</text>
</comment>
<reference evidence="4 5" key="1">
    <citation type="submission" date="2020-08" db="EMBL/GenBank/DDBJ databases">
        <title>Whole-Genome Sequence of French Clinical Streptomyces mexicanus Strain Q0842.</title>
        <authorList>
            <person name="Boxberger M."/>
            <person name="La Scola B."/>
        </authorList>
    </citation>
    <scope>NUCLEOTIDE SEQUENCE [LARGE SCALE GENOMIC DNA]</scope>
    <source>
        <strain evidence="4 5">Marseille-Q0842</strain>
    </source>
</reference>
<accession>A0A7X1LQE4</accession>
<organism evidence="4 5">
    <name type="scientific">Streptomyces mexicanus</name>
    <dbReference type="NCBI Taxonomy" id="178566"/>
    <lineage>
        <taxon>Bacteria</taxon>
        <taxon>Bacillati</taxon>
        <taxon>Actinomycetota</taxon>
        <taxon>Actinomycetes</taxon>
        <taxon>Kitasatosporales</taxon>
        <taxon>Streptomycetaceae</taxon>
        <taxon>Streptomyces</taxon>
    </lineage>
</organism>
<evidence type="ECO:0000313" key="4">
    <source>
        <dbReference type="EMBL" id="MBC2864356.1"/>
    </source>
</evidence>
<sequence>MTPFPSARQTPRGPLVHGVLPEFTEHTGAGRRTLDPYDELLRERIVLLGTPLDDTAANDVVAQLIHLEHLDPDREVSLYINSPGGPFSAMTAIRDTMAYLSCDVATFCLGQAVSTAAVLLAAGTPGKRAALPGARVVLRQPVAEAPLQGRADDLAIRAGELVRVRDRVEEMLVEHTGRTPEQVRADLDRETVLDARGALAHGLVDRVLPARRGTPTAPDAG</sequence>
<comment type="subcellular location">
    <subcellularLocation>
        <location evidence="2">Cytoplasm</location>
    </subcellularLocation>
</comment>
<dbReference type="HAMAP" id="MF_00444">
    <property type="entry name" value="ClpP"/>
    <property type="match status" value="1"/>
</dbReference>
<evidence type="ECO:0000256" key="2">
    <source>
        <dbReference type="HAMAP-Rule" id="MF_00444"/>
    </source>
</evidence>
<keyword evidence="2" id="KW-0378">Hydrolase</keyword>
<dbReference type="OrthoDB" id="9802800at2"/>
<dbReference type="PRINTS" id="PR00127">
    <property type="entry name" value="CLPPROTEASEP"/>
</dbReference>
<comment type="caution">
    <text evidence="4">The sequence shown here is derived from an EMBL/GenBank/DDBJ whole genome shotgun (WGS) entry which is preliminary data.</text>
</comment>
<dbReference type="RefSeq" id="WP_159662832.1">
    <property type="nucleotide sequence ID" value="NZ_JACMHY010000002.1"/>
</dbReference>
<dbReference type="GO" id="GO:0005737">
    <property type="term" value="C:cytoplasm"/>
    <property type="evidence" value="ECO:0007669"/>
    <property type="project" value="UniProtKB-SubCell"/>
</dbReference>
<comment type="subunit">
    <text evidence="2">Fourteen ClpP subunits assemble into 2 heptameric rings which stack back to back to give a disk-like structure with a central cavity, resembling the structure of eukaryotic proteasomes.</text>
</comment>
<evidence type="ECO:0000256" key="1">
    <source>
        <dbReference type="ARBA" id="ARBA00007039"/>
    </source>
</evidence>
<dbReference type="Pfam" id="PF00574">
    <property type="entry name" value="CLP_protease"/>
    <property type="match status" value="1"/>
</dbReference>
<keyword evidence="5" id="KW-1185">Reference proteome</keyword>
<dbReference type="InterPro" id="IPR029045">
    <property type="entry name" value="ClpP/crotonase-like_dom_sf"/>
</dbReference>
<keyword evidence="2" id="KW-0720">Serine protease</keyword>
<dbReference type="EC" id="3.4.21.92" evidence="2"/>
<dbReference type="GO" id="GO:0009368">
    <property type="term" value="C:endopeptidase Clp complex"/>
    <property type="evidence" value="ECO:0007669"/>
    <property type="project" value="TreeGrafter"/>
</dbReference>
<protein>
    <recommendedName>
        <fullName evidence="2 3">ATP-dependent Clp protease proteolytic subunit</fullName>
        <ecNumber evidence="2">3.4.21.92</ecNumber>
    </recommendedName>
    <alternativeName>
        <fullName evidence="2">Endopeptidase Clp</fullName>
    </alternativeName>
</protein>